<dbReference type="InterPro" id="IPR010427">
    <property type="entry name" value="DUF1023"/>
</dbReference>
<proteinExistence type="predicted"/>
<evidence type="ECO:0000256" key="1">
    <source>
        <dbReference type="SAM" id="SignalP"/>
    </source>
</evidence>
<feature type="chain" id="PRO_5040875588" evidence="1">
    <location>
        <begin position="30"/>
        <end position="296"/>
    </location>
</feature>
<evidence type="ECO:0000313" key="3">
    <source>
        <dbReference type="EMBL" id="MDA0562976.1"/>
    </source>
</evidence>
<feature type="signal peptide" evidence="1">
    <location>
        <begin position="1"/>
        <end position="29"/>
    </location>
</feature>
<organism evidence="3 4">
    <name type="scientific">Streptomonospora mangrovi</name>
    <dbReference type="NCBI Taxonomy" id="2883123"/>
    <lineage>
        <taxon>Bacteria</taxon>
        <taxon>Bacillati</taxon>
        <taxon>Actinomycetota</taxon>
        <taxon>Actinomycetes</taxon>
        <taxon>Streptosporangiales</taxon>
        <taxon>Nocardiopsidaceae</taxon>
        <taxon>Streptomonospora</taxon>
    </lineage>
</organism>
<dbReference type="Pfam" id="PF06259">
    <property type="entry name" value="Abhydrolase_8"/>
    <property type="match status" value="1"/>
</dbReference>
<dbReference type="InterPro" id="IPR029058">
    <property type="entry name" value="AB_hydrolase_fold"/>
</dbReference>
<comment type="caution">
    <text evidence="3">The sequence shown here is derived from an EMBL/GenBank/DDBJ whole genome shotgun (WGS) entry which is preliminary data.</text>
</comment>
<evidence type="ECO:0000259" key="2">
    <source>
        <dbReference type="Pfam" id="PF06259"/>
    </source>
</evidence>
<dbReference type="AlphaFoldDB" id="A0A9X3SKJ9"/>
<dbReference type="PROSITE" id="PS51257">
    <property type="entry name" value="PROKAR_LIPOPROTEIN"/>
    <property type="match status" value="1"/>
</dbReference>
<reference evidence="3" key="1">
    <citation type="submission" date="2021-10" db="EMBL/GenBank/DDBJ databases">
        <title>Streptomonospora sp. nov., isolated from mangrove soil.</title>
        <authorList>
            <person name="Chen X."/>
            <person name="Ge X."/>
            <person name="Liu W."/>
        </authorList>
    </citation>
    <scope>NUCLEOTIDE SEQUENCE</scope>
    <source>
        <strain evidence="3">S1-112</strain>
    </source>
</reference>
<keyword evidence="3" id="KW-0378">Hydrolase</keyword>
<protein>
    <submittedName>
        <fullName evidence="3">Alpha/beta hydrolase family protein</fullName>
    </submittedName>
</protein>
<evidence type="ECO:0000313" key="4">
    <source>
        <dbReference type="Proteomes" id="UP001140076"/>
    </source>
</evidence>
<accession>A0A9X3SKJ9</accession>
<feature type="domain" description="DUF1023" evidence="2">
    <location>
        <begin position="52"/>
        <end position="229"/>
    </location>
</feature>
<dbReference type="GO" id="GO:0016787">
    <property type="term" value="F:hydrolase activity"/>
    <property type="evidence" value="ECO:0007669"/>
    <property type="project" value="UniProtKB-KW"/>
</dbReference>
<sequence>MTRRTAWARPLLGALLAFAVLGCCGAAGAAGGAAPAPLSYRAAPVGGLLAEDPAGSGRVVAVIGELREAEDVAVVVPGSGQNRENFRGVHNGAGTARRPGTVPMADGQALYAAMRERSPHGRVAVVVWLGYLPPQEVDAELAGIARARHGARELARFAREVLAEDRHTTLVCHSYGTAVCGLAARSPGVADDVVALASPGMGVARAEEIRARVWATRARGDWIRFVPSVRLGPVGLGGDPMAPGFGARIFSAGDITGHTDYYQPGSASLAVTAGIAAGSAPAAGGIAGGRALLEVE</sequence>
<keyword evidence="1" id="KW-0732">Signal</keyword>
<dbReference type="SUPFAM" id="SSF53474">
    <property type="entry name" value="alpha/beta-Hydrolases"/>
    <property type="match status" value="1"/>
</dbReference>
<dbReference type="Proteomes" id="UP001140076">
    <property type="component" value="Unassembled WGS sequence"/>
</dbReference>
<dbReference type="RefSeq" id="WP_270070263.1">
    <property type="nucleotide sequence ID" value="NZ_JAJAQC010000002.1"/>
</dbReference>
<name>A0A9X3SKJ9_9ACTN</name>
<gene>
    <name evidence="3" type="ORF">LG943_01295</name>
</gene>
<dbReference type="EMBL" id="JAJAQC010000002">
    <property type="protein sequence ID" value="MDA0562976.1"/>
    <property type="molecule type" value="Genomic_DNA"/>
</dbReference>
<keyword evidence="4" id="KW-1185">Reference proteome</keyword>
<dbReference type="Gene3D" id="3.40.50.1820">
    <property type="entry name" value="alpha/beta hydrolase"/>
    <property type="match status" value="1"/>
</dbReference>